<dbReference type="EMBL" id="JAJSON010000020">
    <property type="protein sequence ID" value="MCG9971962.1"/>
    <property type="molecule type" value="Genomic_DNA"/>
</dbReference>
<sequence>MELNKYKDISEQWLEYKDALNNYILKITKDPDVANSLSHEVLMKVYSSCCSGREIRNIRSWLFQIAYNTCMDHFKKENKNVDLQAEIRESEKDPVYYEAGEFVEPLLGLLPSKYSEPLKLSDIQGLKQQDVADKLDLSLTAAKSRIQRARQMLKEKIMECVHVEVDGQGNLMAFDIKGTCGPLQEHLKKCK</sequence>
<gene>
    <name evidence="6" type="ORF">LU635_09970</name>
</gene>
<dbReference type="InterPro" id="IPR013324">
    <property type="entry name" value="RNA_pol_sigma_r3/r4-like"/>
</dbReference>
<dbReference type="InterPro" id="IPR036388">
    <property type="entry name" value="WH-like_DNA-bd_sf"/>
</dbReference>
<name>A0A9X1UX13_9FLAO</name>
<protein>
    <submittedName>
        <fullName evidence="6">Sigma-70 family RNA polymerase sigma factor</fullName>
    </submittedName>
</protein>
<comment type="caution">
    <text evidence="6">The sequence shown here is derived from an EMBL/GenBank/DDBJ whole genome shotgun (WGS) entry which is preliminary data.</text>
</comment>
<dbReference type="PANTHER" id="PTHR43133">
    <property type="entry name" value="RNA POLYMERASE ECF-TYPE SIGMA FACTO"/>
    <property type="match status" value="1"/>
</dbReference>
<dbReference type="InterPro" id="IPR013325">
    <property type="entry name" value="RNA_pol_sigma_r2"/>
</dbReference>
<proteinExistence type="inferred from homology"/>
<organism evidence="6 7">
    <name type="scientific">Christiangramia crocea</name>
    <dbReference type="NCBI Taxonomy" id="2904124"/>
    <lineage>
        <taxon>Bacteria</taxon>
        <taxon>Pseudomonadati</taxon>
        <taxon>Bacteroidota</taxon>
        <taxon>Flavobacteriia</taxon>
        <taxon>Flavobacteriales</taxon>
        <taxon>Flavobacteriaceae</taxon>
        <taxon>Christiangramia</taxon>
    </lineage>
</organism>
<comment type="similarity">
    <text evidence="1">Belongs to the sigma-70 factor family. ECF subfamily.</text>
</comment>
<dbReference type="Gene3D" id="1.10.10.10">
    <property type="entry name" value="Winged helix-like DNA-binding domain superfamily/Winged helix DNA-binding domain"/>
    <property type="match status" value="1"/>
</dbReference>
<keyword evidence="4" id="KW-0804">Transcription</keyword>
<dbReference type="InterPro" id="IPR014284">
    <property type="entry name" value="RNA_pol_sigma-70_dom"/>
</dbReference>
<dbReference type="AlphaFoldDB" id="A0A9X1UX13"/>
<evidence type="ECO:0000313" key="7">
    <source>
        <dbReference type="Proteomes" id="UP001139344"/>
    </source>
</evidence>
<evidence type="ECO:0000256" key="3">
    <source>
        <dbReference type="ARBA" id="ARBA00023082"/>
    </source>
</evidence>
<dbReference type="InterPro" id="IPR039425">
    <property type="entry name" value="RNA_pol_sigma-70-like"/>
</dbReference>
<keyword evidence="7" id="KW-1185">Reference proteome</keyword>
<dbReference type="SUPFAM" id="SSF88946">
    <property type="entry name" value="Sigma2 domain of RNA polymerase sigma factors"/>
    <property type="match status" value="1"/>
</dbReference>
<keyword evidence="3" id="KW-0731">Sigma factor</keyword>
<dbReference type="NCBIfam" id="TIGR02937">
    <property type="entry name" value="sigma70-ECF"/>
    <property type="match status" value="1"/>
</dbReference>
<dbReference type="SUPFAM" id="SSF88659">
    <property type="entry name" value="Sigma3 and sigma4 domains of RNA polymerase sigma factors"/>
    <property type="match status" value="1"/>
</dbReference>
<dbReference type="InterPro" id="IPR013249">
    <property type="entry name" value="RNA_pol_sigma70_r4_t2"/>
</dbReference>
<dbReference type="Gene3D" id="1.10.1740.10">
    <property type="match status" value="1"/>
</dbReference>
<dbReference type="GO" id="GO:0016987">
    <property type="term" value="F:sigma factor activity"/>
    <property type="evidence" value="ECO:0007669"/>
    <property type="project" value="UniProtKB-KW"/>
</dbReference>
<reference evidence="6" key="1">
    <citation type="submission" date="2021-12" db="EMBL/GenBank/DDBJ databases">
        <title>Description of Gramella crocea sp. nov., a new bacterium isolated from activated sludge.</title>
        <authorList>
            <person name="Zhang X."/>
        </authorList>
    </citation>
    <scope>NUCLEOTIDE SEQUENCE</scope>
    <source>
        <strain evidence="6">YB25</strain>
    </source>
</reference>
<evidence type="ECO:0000256" key="4">
    <source>
        <dbReference type="ARBA" id="ARBA00023163"/>
    </source>
</evidence>
<keyword evidence="2" id="KW-0805">Transcription regulation</keyword>
<accession>A0A9X1UX13</accession>
<evidence type="ECO:0000256" key="1">
    <source>
        <dbReference type="ARBA" id="ARBA00010641"/>
    </source>
</evidence>
<feature type="domain" description="RNA polymerase sigma factor 70 region 4 type 2" evidence="5">
    <location>
        <begin position="106"/>
        <end position="153"/>
    </location>
</feature>
<evidence type="ECO:0000313" key="6">
    <source>
        <dbReference type="EMBL" id="MCG9971962.1"/>
    </source>
</evidence>
<evidence type="ECO:0000259" key="5">
    <source>
        <dbReference type="Pfam" id="PF08281"/>
    </source>
</evidence>
<dbReference type="GO" id="GO:0006352">
    <property type="term" value="P:DNA-templated transcription initiation"/>
    <property type="evidence" value="ECO:0007669"/>
    <property type="project" value="InterPro"/>
</dbReference>
<evidence type="ECO:0000256" key="2">
    <source>
        <dbReference type="ARBA" id="ARBA00023015"/>
    </source>
</evidence>
<dbReference type="Proteomes" id="UP001139344">
    <property type="component" value="Unassembled WGS sequence"/>
</dbReference>
<dbReference type="PANTHER" id="PTHR43133:SF62">
    <property type="entry name" value="RNA POLYMERASE SIGMA FACTOR SIGZ"/>
    <property type="match status" value="1"/>
</dbReference>
<dbReference type="RefSeq" id="WP_240098698.1">
    <property type="nucleotide sequence ID" value="NZ_JAJSON010000020.1"/>
</dbReference>
<dbReference type="GO" id="GO:0003677">
    <property type="term" value="F:DNA binding"/>
    <property type="evidence" value="ECO:0007669"/>
    <property type="project" value="InterPro"/>
</dbReference>
<dbReference type="Pfam" id="PF08281">
    <property type="entry name" value="Sigma70_r4_2"/>
    <property type="match status" value="1"/>
</dbReference>